<evidence type="ECO:0008006" key="3">
    <source>
        <dbReference type="Google" id="ProtNLM"/>
    </source>
</evidence>
<gene>
    <name evidence="1" type="ORF">N1F79_20445</name>
</gene>
<dbReference type="Proteomes" id="UP001337305">
    <property type="component" value="Unassembled WGS sequence"/>
</dbReference>
<evidence type="ECO:0000313" key="2">
    <source>
        <dbReference type="Proteomes" id="UP001337305"/>
    </source>
</evidence>
<dbReference type="EMBL" id="JAODOP010000004">
    <property type="protein sequence ID" value="MEF3835506.1"/>
    <property type="molecule type" value="Genomic_DNA"/>
</dbReference>
<sequence>MKISNNQKETGKDINELIQRIENGESITPQEEIELHSWFDQVRSEISIAKNRNEKPQSFSKRKTITSQIIKYVGFKIICDQIEKILKEIFQEL</sequence>
<protein>
    <recommendedName>
        <fullName evidence="3">DUF3387 domain-containing protein</fullName>
    </recommendedName>
</protein>
<name>A0ABU7XXN9_9FLAO</name>
<dbReference type="RefSeq" id="WP_303307791.1">
    <property type="nucleotide sequence ID" value="NZ_JAODOP010000004.1"/>
</dbReference>
<organism evidence="1 2">
    <name type="scientific">Flavivirga spongiicola</name>
    <dbReference type="NCBI Taxonomy" id="421621"/>
    <lineage>
        <taxon>Bacteria</taxon>
        <taxon>Pseudomonadati</taxon>
        <taxon>Bacteroidota</taxon>
        <taxon>Flavobacteriia</taxon>
        <taxon>Flavobacteriales</taxon>
        <taxon>Flavobacteriaceae</taxon>
        <taxon>Flavivirga</taxon>
    </lineage>
</organism>
<accession>A0ABU7XXN9</accession>
<reference evidence="1 2" key="1">
    <citation type="submission" date="2022-09" db="EMBL/GenBank/DDBJ databases">
        <title>Genome sequencing of Flavivirga sp. MEBiC05379.</title>
        <authorList>
            <person name="Oh H.-M."/>
            <person name="Kwon K.K."/>
            <person name="Park M.J."/>
            <person name="Yang S.-H."/>
        </authorList>
    </citation>
    <scope>NUCLEOTIDE SEQUENCE [LARGE SCALE GENOMIC DNA]</scope>
    <source>
        <strain evidence="1 2">MEBiC05379</strain>
    </source>
</reference>
<proteinExistence type="predicted"/>
<evidence type="ECO:0000313" key="1">
    <source>
        <dbReference type="EMBL" id="MEF3835506.1"/>
    </source>
</evidence>
<comment type="caution">
    <text evidence="1">The sequence shown here is derived from an EMBL/GenBank/DDBJ whole genome shotgun (WGS) entry which is preliminary data.</text>
</comment>
<keyword evidence="2" id="KW-1185">Reference proteome</keyword>